<accession>A0ABR2PZP6</accession>
<comment type="caution">
    <text evidence="1">The sequence shown here is derived from an EMBL/GenBank/DDBJ whole genome shotgun (WGS) entry which is preliminary data.</text>
</comment>
<name>A0ABR2PZP6_9ROSI</name>
<gene>
    <name evidence="1" type="ORF">V6N11_008058</name>
</gene>
<evidence type="ECO:0000313" key="1">
    <source>
        <dbReference type="EMBL" id="KAK8993843.1"/>
    </source>
</evidence>
<evidence type="ECO:0000313" key="2">
    <source>
        <dbReference type="Proteomes" id="UP001396334"/>
    </source>
</evidence>
<sequence length="175" mass="20216">MTANDQRLAKKVKNHEGFEIEKLDHMGVEETEVDGVRVREDNLDANVGYGSDKQGQHKFSYASVVAKDSHRHDQSKEESFLNLDEVVVLDEDCIITEFVEFLTIKFSDRVHDQIDYGMKNVITVRLLGRNIGYGTLVNRLHALWRPLGEMQLIYLENNYFLVQFEDSRDYAMGTV</sequence>
<organism evidence="1 2">
    <name type="scientific">Hibiscus sabdariffa</name>
    <name type="common">roselle</name>
    <dbReference type="NCBI Taxonomy" id="183260"/>
    <lineage>
        <taxon>Eukaryota</taxon>
        <taxon>Viridiplantae</taxon>
        <taxon>Streptophyta</taxon>
        <taxon>Embryophyta</taxon>
        <taxon>Tracheophyta</taxon>
        <taxon>Spermatophyta</taxon>
        <taxon>Magnoliopsida</taxon>
        <taxon>eudicotyledons</taxon>
        <taxon>Gunneridae</taxon>
        <taxon>Pentapetalae</taxon>
        <taxon>rosids</taxon>
        <taxon>malvids</taxon>
        <taxon>Malvales</taxon>
        <taxon>Malvaceae</taxon>
        <taxon>Malvoideae</taxon>
        <taxon>Hibiscus</taxon>
    </lineage>
</organism>
<dbReference type="EMBL" id="JBBPBN010000048">
    <property type="protein sequence ID" value="KAK8993843.1"/>
    <property type="molecule type" value="Genomic_DNA"/>
</dbReference>
<keyword evidence="2" id="KW-1185">Reference proteome</keyword>
<reference evidence="1 2" key="1">
    <citation type="journal article" date="2024" name="G3 (Bethesda)">
        <title>Genome assembly of Hibiscus sabdariffa L. provides insights into metabolisms of medicinal natural products.</title>
        <authorList>
            <person name="Kim T."/>
        </authorList>
    </citation>
    <scope>NUCLEOTIDE SEQUENCE [LARGE SCALE GENOMIC DNA]</scope>
    <source>
        <strain evidence="1">TK-2024</strain>
        <tissue evidence="1">Old leaves</tissue>
    </source>
</reference>
<dbReference type="Proteomes" id="UP001396334">
    <property type="component" value="Unassembled WGS sequence"/>
</dbReference>
<protein>
    <recommendedName>
        <fullName evidence="3">DUF4283 domain-containing protein</fullName>
    </recommendedName>
</protein>
<evidence type="ECO:0008006" key="3">
    <source>
        <dbReference type="Google" id="ProtNLM"/>
    </source>
</evidence>
<proteinExistence type="predicted"/>